<feature type="non-terminal residue" evidence="8">
    <location>
        <position position="77"/>
    </location>
</feature>
<dbReference type="PANTHER" id="PTHR10985">
    <property type="entry name" value="BASIC HELIX-LOOP-HELIX TRANSCRIPTION FACTOR, HES-RELATED"/>
    <property type="match status" value="1"/>
</dbReference>
<organism evidence="8 9">
    <name type="scientific">Stegodyphus mimosarum</name>
    <name type="common">African social velvet spider</name>
    <dbReference type="NCBI Taxonomy" id="407821"/>
    <lineage>
        <taxon>Eukaryota</taxon>
        <taxon>Metazoa</taxon>
        <taxon>Ecdysozoa</taxon>
        <taxon>Arthropoda</taxon>
        <taxon>Chelicerata</taxon>
        <taxon>Arachnida</taxon>
        <taxon>Araneae</taxon>
        <taxon>Araneomorphae</taxon>
        <taxon>Entelegynae</taxon>
        <taxon>Eresoidea</taxon>
        <taxon>Eresidae</taxon>
        <taxon>Stegodyphus</taxon>
    </lineage>
</organism>
<name>A0A087U465_STEMI</name>
<keyword evidence="5" id="KW-0539">Nucleus</keyword>
<evidence type="ECO:0000256" key="6">
    <source>
        <dbReference type="SAM" id="MobiDB-lite"/>
    </source>
</evidence>
<evidence type="ECO:0000259" key="7">
    <source>
        <dbReference type="PROSITE" id="PS50888"/>
    </source>
</evidence>
<dbReference type="InterPro" id="IPR050370">
    <property type="entry name" value="HES_HEY"/>
</dbReference>
<evidence type="ECO:0000256" key="1">
    <source>
        <dbReference type="ARBA" id="ARBA00004123"/>
    </source>
</evidence>
<reference evidence="8 9" key="1">
    <citation type="submission" date="2013-11" db="EMBL/GenBank/DDBJ databases">
        <title>Genome sequencing of Stegodyphus mimosarum.</title>
        <authorList>
            <person name="Bechsgaard J."/>
        </authorList>
    </citation>
    <scope>NUCLEOTIDE SEQUENCE [LARGE SCALE GENOMIC DNA]</scope>
</reference>
<sequence length="77" mass="8752">MTMPTGKSSGLNHGSDNRRASKPLIEKRRRARINQSLAELKSLVVDSKKDTQSQNTRQPKLEKADILEMTVIHLRKL</sequence>
<dbReference type="AlphaFoldDB" id="A0A087U465"/>
<keyword evidence="9" id="KW-1185">Reference proteome</keyword>
<dbReference type="CDD" id="cd11410">
    <property type="entry name" value="bHLH_O_HES"/>
    <property type="match status" value="1"/>
</dbReference>
<dbReference type="Pfam" id="PF00010">
    <property type="entry name" value="HLH"/>
    <property type="match status" value="1"/>
</dbReference>
<keyword evidence="3" id="KW-0238">DNA-binding</keyword>
<dbReference type="GO" id="GO:1990837">
    <property type="term" value="F:sequence-specific double-stranded DNA binding"/>
    <property type="evidence" value="ECO:0007669"/>
    <property type="project" value="UniProtKB-ARBA"/>
</dbReference>
<dbReference type="SMART" id="SM00353">
    <property type="entry name" value="HLH"/>
    <property type="match status" value="1"/>
</dbReference>
<dbReference type="Proteomes" id="UP000054359">
    <property type="component" value="Unassembled WGS sequence"/>
</dbReference>
<comment type="subcellular location">
    <subcellularLocation>
        <location evidence="1">Nucleus</location>
    </subcellularLocation>
</comment>
<feature type="region of interest" description="Disordered" evidence="6">
    <location>
        <begin position="1"/>
        <end position="28"/>
    </location>
</feature>
<keyword evidence="2" id="KW-0805">Transcription regulation</keyword>
<dbReference type="EMBL" id="KK118068">
    <property type="protein sequence ID" value="KFM72154.1"/>
    <property type="molecule type" value="Genomic_DNA"/>
</dbReference>
<protein>
    <submittedName>
        <fullName evidence="8">Transcription factor HES-1</fullName>
    </submittedName>
</protein>
<accession>A0A087U465</accession>
<evidence type="ECO:0000256" key="5">
    <source>
        <dbReference type="ARBA" id="ARBA00023242"/>
    </source>
</evidence>
<dbReference type="GO" id="GO:0005634">
    <property type="term" value="C:nucleus"/>
    <property type="evidence" value="ECO:0007669"/>
    <property type="project" value="UniProtKB-SubCell"/>
</dbReference>
<dbReference type="OMA" id="LEMTVIH"/>
<dbReference type="InterPro" id="IPR036638">
    <property type="entry name" value="HLH_DNA-bd_sf"/>
</dbReference>
<evidence type="ECO:0000313" key="8">
    <source>
        <dbReference type="EMBL" id="KFM72154.1"/>
    </source>
</evidence>
<keyword evidence="4" id="KW-0804">Transcription</keyword>
<evidence type="ECO:0000313" key="9">
    <source>
        <dbReference type="Proteomes" id="UP000054359"/>
    </source>
</evidence>
<dbReference type="STRING" id="407821.A0A087U465"/>
<dbReference type="InterPro" id="IPR011598">
    <property type="entry name" value="bHLH_dom"/>
</dbReference>
<proteinExistence type="predicted"/>
<dbReference type="PROSITE" id="PS50888">
    <property type="entry name" value="BHLH"/>
    <property type="match status" value="1"/>
</dbReference>
<gene>
    <name evidence="8" type="ORF">X975_22072</name>
</gene>
<dbReference type="GO" id="GO:0046983">
    <property type="term" value="F:protein dimerization activity"/>
    <property type="evidence" value="ECO:0007669"/>
    <property type="project" value="InterPro"/>
</dbReference>
<evidence type="ECO:0000256" key="2">
    <source>
        <dbReference type="ARBA" id="ARBA00023015"/>
    </source>
</evidence>
<evidence type="ECO:0000256" key="3">
    <source>
        <dbReference type="ARBA" id="ARBA00023125"/>
    </source>
</evidence>
<dbReference type="SUPFAM" id="SSF47459">
    <property type="entry name" value="HLH, helix-loop-helix DNA-binding domain"/>
    <property type="match status" value="1"/>
</dbReference>
<dbReference type="FunFam" id="4.10.280.10:FF:000009">
    <property type="entry name" value="Transcription factor HES-1"/>
    <property type="match status" value="1"/>
</dbReference>
<evidence type="ECO:0000256" key="4">
    <source>
        <dbReference type="ARBA" id="ARBA00023163"/>
    </source>
</evidence>
<feature type="compositionally biased region" description="Polar residues" evidence="6">
    <location>
        <begin position="1"/>
        <end position="14"/>
    </location>
</feature>
<dbReference type="OrthoDB" id="6085656at2759"/>
<feature type="domain" description="BHLH" evidence="7">
    <location>
        <begin position="17"/>
        <end position="77"/>
    </location>
</feature>
<dbReference type="Gene3D" id="4.10.280.10">
    <property type="entry name" value="Helix-loop-helix DNA-binding domain"/>
    <property type="match status" value="1"/>
</dbReference>